<dbReference type="PANTHER" id="PTHR30244">
    <property type="entry name" value="TRANSAMINASE"/>
    <property type="match status" value="1"/>
</dbReference>
<dbReference type="InterPro" id="IPR000653">
    <property type="entry name" value="DegT/StrS_aminotransferase"/>
</dbReference>
<dbReference type="GO" id="GO:0008483">
    <property type="term" value="F:transaminase activity"/>
    <property type="evidence" value="ECO:0007669"/>
    <property type="project" value="TreeGrafter"/>
</dbReference>
<dbReference type="InterPro" id="IPR015422">
    <property type="entry name" value="PyrdxlP-dep_Trfase_small"/>
</dbReference>
<dbReference type="PANTHER" id="PTHR30244:SF34">
    <property type="entry name" value="DTDP-4-AMINO-4,6-DIDEOXYGALACTOSE TRANSAMINASE"/>
    <property type="match status" value="1"/>
</dbReference>
<accession>A0A382E1H4</accession>
<organism evidence="1">
    <name type="scientific">marine metagenome</name>
    <dbReference type="NCBI Taxonomy" id="408172"/>
    <lineage>
        <taxon>unclassified sequences</taxon>
        <taxon>metagenomes</taxon>
        <taxon>ecological metagenomes</taxon>
    </lineage>
</organism>
<reference evidence="1" key="1">
    <citation type="submission" date="2018-05" db="EMBL/GenBank/DDBJ databases">
        <authorList>
            <person name="Lanie J.A."/>
            <person name="Ng W.-L."/>
            <person name="Kazmierczak K.M."/>
            <person name="Andrzejewski T.M."/>
            <person name="Davidsen T.M."/>
            <person name="Wayne K.J."/>
            <person name="Tettelin H."/>
            <person name="Glass J.I."/>
            <person name="Rusch D."/>
            <person name="Podicherti R."/>
            <person name="Tsui H.-C.T."/>
            <person name="Winkler M.E."/>
        </authorList>
    </citation>
    <scope>NUCLEOTIDE SEQUENCE</scope>
</reference>
<evidence type="ECO:0008006" key="2">
    <source>
        <dbReference type="Google" id="ProtNLM"/>
    </source>
</evidence>
<dbReference type="Pfam" id="PF01041">
    <property type="entry name" value="DegT_DnrJ_EryC1"/>
    <property type="match status" value="1"/>
</dbReference>
<sequence>MDEIMTTLAINGGERVRHTPFPKRVPFGEREEELLLQAIRSQNLFGKSGTFVKEFEQQVAAFYGTNYAQSSTSGTAAIHTAVGAVNPEPGDEIITAPITDPGSVMPILMQNAVPIFADVDPLSLNMKPDSIEANITDRTRAIILVHLFGHPCEIDQITKIAEQYNLILIEDCSQTHATKYKDCYAGTFGQMGCFSLQQSKHMTTGDGGFVITNDEDTYIRLKLFSDKGWDYQYMGDRDHAFLAPNYRMTEMQGAVGIAQLEKVRSVVERRITLGAQLTNKITDAPGIETVPLPEDREVSWWNYIFHITGHDAGEFCRAVTAEGVPVSPHYIKDPIYMRGGFLTKGQTYGNSGFPFNSPYVSRQYHYSPELVPNAVHGLSTVAVLGIHEHMDSSDVDDMATAINKVANVLAKAS</sequence>
<dbReference type="Gene3D" id="3.40.640.10">
    <property type="entry name" value="Type I PLP-dependent aspartate aminotransferase-like (Major domain)"/>
    <property type="match status" value="1"/>
</dbReference>
<dbReference type="InterPro" id="IPR015421">
    <property type="entry name" value="PyrdxlP-dep_Trfase_major"/>
</dbReference>
<dbReference type="Gene3D" id="3.90.1150.10">
    <property type="entry name" value="Aspartate Aminotransferase, domain 1"/>
    <property type="match status" value="1"/>
</dbReference>
<dbReference type="AlphaFoldDB" id="A0A382E1H4"/>
<dbReference type="GO" id="GO:0030170">
    <property type="term" value="F:pyridoxal phosphate binding"/>
    <property type="evidence" value="ECO:0007669"/>
    <property type="project" value="TreeGrafter"/>
</dbReference>
<evidence type="ECO:0000313" key="1">
    <source>
        <dbReference type="EMBL" id="SVB43841.1"/>
    </source>
</evidence>
<gene>
    <name evidence="1" type="ORF">METZ01_LOCUS196695</name>
</gene>
<dbReference type="SUPFAM" id="SSF53383">
    <property type="entry name" value="PLP-dependent transferases"/>
    <property type="match status" value="1"/>
</dbReference>
<proteinExistence type="predicted"/>
<protein>
    <recommendedName>
        <fullName evidence="2">DegT/DnrJ/EryC1/StrS family aminotransferase</fullName>
    </recommendedName>
</protein>
<dbReference type="InterPro" id="IPR015424">
    <property type="entry name" value="PyrdxlP-dep_Trfase"/>
</dbReference>
<dbReference type="EMBL" id="UINC01041919">
    <property type="protein sequence ID" value="SVB43841.1"/>
    <property type="molecule type" value="Genomic_DNA"/>
</dbReference>
<dbReference type="CDD" id="cd00616">
    <property type="entry name" value="AHBA_syn"/>
    <property type="match status" value="1"/>
</dbReference>
<name>A0A382E1H4_9ZZZZ</name>
<dbReference type="GO" id="GO:0000271">
    <property type="term" value="P:polysaccharide biosynthetic process"/>
    <property type="evidence" value="ECO:0007669"/>
    <property type="project" value="TreeGrafter"/>
</dbReference>